<evidence type="ECO:0000313" key="2">
    <source>
        <dbReference type="Proteomes" id="UP000058857"/>
    </source>
</evidence>
<protein>
    <submittedName>
        <fullName evidence="1">Uncharacterized protein</fullName>
    </submittedName>
</protein>
<accession>A0A0S2ITR3</accession>
<gene>
    <name evidence="1" type="ORF">LBBP_02835</name>
</gene>
<proteinExistence type="predicted"/>
<dbReference type="Proteomes" id="UP000058857">
    <property type="component" value="Chromosome 1"/>
</dbReference>
<evidence type="ECO:0000313" key="1">
    <source>
        <dbReference type="EMBL" id="ALO27051.1"/>
    </source>
</evidence>
<name>A0A0S2ITR3_LEPBO</name>
<reference evidence="1 2" key="1">
    <citation type="journal article" date="2015" name="PLoS Negl. Trop. Dis.">
        <title>Distribution of Plasmids in Distinct Leptospira Pathogenic Species.</title>
        <authorList>
            <person name="Wang Y."/>
            <person name="Zhuang X."/>
            <person name="Zhong Y."/>
            <person name="Zhang C."/>
            <person name="Zhang Y."/>
            <person name="Zeng L."/>
            <person name="Zhu Y."/>
            <person name="He P."/>
            <person name="Dong K."/>
            <person name="Pal U."/>
            <person name="Guo X."/>
            <person name="Qin J."/>
        </authorList>
    </citation>
    <scope>NUCLEOTIDE SEQUENCE [LARGE SCALE GENOMIC DNA]</scope>
    <source>
        <strain evidence="1 2">56604</strain>
    </source>
</reference>
<dbReference type="AlphaFoldDB" id="A0A0S2ITR3"/>
<sequence>MSVFPKRLQHYAGSKFRNISSWPNRMSYFITVNRVGMEFEVQEAFDTFQRHRRYTYVGYTALYHDRSVEGYELFFHDAENDKLHGCRAPMDKTAKEPISFFNRIGGWEVPATPNSITPIDLNQFDLSQGKKLLQSYIPYFKSLIKGEKGIRNWYEWWTENEKLLENILSRGDYLRWKIYPIQEIEKFLKESNVLFQRRYRYFWLDGNGLRYYFNM</sequence>
<organism evidence="1">
    <name type="scientific">Leptospira borgpetersenii serovar Ballum</name>
    <dbReference type="NCBI Taxonomy" id="280505"/>
    <lineage>
        <taxon>Bacteria</taxon>
        <taxon>Pseudomonadati</taxon>
        <taxon>Spirochaetota</taxon>
        <taxon>Spirochaetia</taxon>
        <taxon>Leptospirales</taxon>
        <taxon>Leptospiraceae</taxon>
        <taxon>Leptospira</taxon>
    </lineage>
</organism>
<dbReference type="PATRIC" id="fig|280505.15.peg.2766"/>
<dbReference type="EMBL" id="CP012029">
    <property type="protein sequence ID" value="ALO27051.1"/>
    <property type="molecule type" value="Genomic_DNA"/>
</dbReference>